<dbReference type="InterPro" id="IPR040256">
    <property type="entry name" value="At4g02000-like"/>
</dbReference>
<reference evidence="1 2" key="1">
    <citation type="journal article" date="2020" name="IScience">
        <title>Genome Sequencing of the Endangered Kingdonia uniflora (Circaeasteraceae, Ranunculales) Reveals Potential Mechanisms of Evolutionary Specialization.</title>
        <authorList>
            <person name="Sun Y."/>
            <person name="Deng T."/>
            <person name="Zhang A."/>
            <person name="Moore M.J."/>
            <person name="Landis J.B."/>
            <person name="Lin N."/>
            <person name="Zhang H."/>
            <person name="Zhang X."/>
            <person name="Huang J."/>
            <person name="Zhang X."/>
            <person name="Sun H."/>
            <person name="Wang H."/>
        </authorList>
    </citation>
    <scope>NUCLEOTIDE SEQUENCE [LARGE SCALE GENOMIC DNA]</scope>
    <source>
        <strain evidence="1">TB1705</strain>
        <tissue evidence="1">Leaf</tissue>
    </source>
</reference>
<protein>
    <recommendedName>
        <fullName evidence="3">DUF4283 domain-containing protein</fullName>
    </recommendedName>
</protein>
<dbReference type="Proteomes" id="UP000541444">
    <property type="component" value="Unassembled WGS sequence"/>
</dbReference>
<comment type="caution">
    <text evidence="1">The sequence shown here is derived from an EMBL/GenBank/DDBJ whole genome shotgun (WGS) entry which is preliminary data.</text>
</comment>
<sequence>MSRGVISYYWRLISPFPSPWPGYGGTSNPPPLKPGDHSSHSIRLDSAAPLEKEQYFTEVNKKDVTPKQTKSHHSKNKNLQLKIEAPLQSFQFRRFNLLQMRALAGLKRIECNIGSPDNLLEARRKNNKKLPELIHEKNLRLEYHTNEVGKERVEDQLRLENGDGSGPHEGEDDITEVEIMFVCLKTCCKCKHNYKVESRILEDYCVCICKCVMKGSNKDNSEGNHCTNPNSTSTTNAGLGYYFLKFSNSGDKERAIEMGHLHHVASKVFFIREWRPFIEYEPKKTTNLPLWVMFHNVPNQCWSKEGLGQLASLMGKPLYTDKAIERRSTSFARICIEVDVCDEL</sequence>
<evidence type="ECO:0008006" key="3">
    <source>
        <dbReference type="Google" id="ProtNLM"/>
    </source>
</evidence>
<dbReference type="PANTHER" id="PTHR31286:SF165">
    <property type="entry name" value="DUF4283 DOMAIN-CONTAINING PROTEIN"/>
    <property type="match status" value="1"/>
</dbReference>
<keyword evidence="2" id="KW-1185">Reference proteome</keyword>
<organism evidence="1 2">
    <name type="scientific">Kingdonia uniflora</name>
    <dbReference type="NCBI Taxonomy" id="39325"/>
    <lineage>
        <taxon>Eukaryota</taxon>
        <taxon>Viridiplantae</taxon>
        <taxon>Streptophyta</taxon>
        <taxon>Embryophyta</taxon>
        <taxon>Tracheophyta</taxon>
        <taxon>Spermatophyta</taxon>
        <taxon>Magnoliopsida</taxon>
        <taxon>Ranunculales</taxon>
        <taxon>Circaeasteraceae</taxon>
        <taxon>Kingdonia</taxon>
    </lineage>
</organism>
<dbReference type="EMBL" id="JACGCM010002254">
    <property type="protein sequence ID" value="KAF6142477.1"/>
    <property type="molecule type" value="Genomic_DNA"/>
</dbReference>
<evidence type="ECO:0000313" key="2">
    <source>
        <dbReference type="Proteomes" id="UP000541444"/>
    </source>
</evidence>
<name>A0A7J7LIJ9_9MAGN</name>
<evidence type="ECO:0000313" key="1">
    <source>
        <dbReference type="EMBL" id="KAF6142477.1"/>
    </source>
</evidence>
<dbReference type="PANTHER" id="PTHR31286">
    <property type="entry name" value="GLYCINE-RICH CELL WALL STRUCTURAL PROTEIN 1.8-LIKE"/>
    <property type="match status" value="1"/>
</dbReference>
<dbReference type="AlphaFoldDB" id="A0A7J7LIJ9"/>
<gene>
    <name evidence="1" type="ORF">GIB67_039441</name>
</gene>
<accession>A0A7J7LIJ9</accession>
<proteinExistence type="predicted"/>